<proteinExistence type="predicted"/>
<feature type="signal peptide" evidence="1">
    <location>
        <begin position="1"/>
        <end position="31"/>
    </location>
</feature>
<keyword evidence="1" id="KW-0732">Signal</keyword>
<dbReference type="EMBL" id="JBFKZN010000012">
    <property type="protein sequence ID" value="MEW5291293.1"/>
    <property type="molecule type" value="Genomic_DNA"/>
</dbReference>
<evidence type="ECO:0008006" key="4">
    <source>
        <dbReference type="Google" id="ProtNLM"/>
    </source>
</evidence>
<keyword evidence="3" id="KW-1185">Reference proteome</keyword>
<sequence length="73" mass="8216">MERIIMTMQSGLLAVAAFTATMMFLPATSFAENQQETQQWVINQQGIHCQTTSDNQETQAAKRFAKQMMVSSQ</sequence>
<protein>
    <recommendedName>
        <fullName evidence="4">Secreted protein</fullName>
    </recommendedName>
</protein>
<accession>A0ABV3N634</accession>
<gene>
    <name evidence="2" type="ORF">ABW286_19265</name>
</gene>
<feature type="chain" id="PRO_5046789813" description="Secreted protein" evidence="1">
    <location>
        <begin position="32"/>
        <end position="73"/>
    </location>
</feature>
<evidence type="ECO:0000313" key="3">
    <source>
        <dbReference type="Proteomes" id="UP001554567"/>
    </source>
</evidence>
<name>A0ABV3N634_9GAMM</name>
<organism evidence="2 3">
    <name type="scientific">Erwinia papayae</name>
    <dbReference type="NCBI Taxonomy" id="206499"/>
    <lineage>
        <taxon>Bacteria</taxon>
        <taxon>Pseudomonadati</taxon>
        <taxon>Pseudomonadota</taxon>
        <taxon>Gammaproteobacteria</taxon>
        <taxon>Enterobacterales</taxon>
        <taxon>Erwiniaceae</taxon>
        <taxon>Erwinia</taxon>
    </lineage>
</organism>
<dbReference type="Proteomes" id="UP001554567">
    <property type="component" value="Unassembled WGS sequence"/>
</dbReference>
<comment type="caution">
    <text evidence="2">The sequence shown here is derived from an EMBL/GenBank/DDBJ whole genome shotgun (WGS) entry which is preliminary data.</text>
</comment>
<dbReference type="RefSeq" id="WP_152542840.1">
    <property type="nucleotide sequence ID" value="NZ_JBFKZN010000012.1"/>
</dbReference>
<evidence type="ECO:0000256" key="1">
    <source>
        <dbReference type="SAM" id="SignalP"/>
    </source>
</evidence>
<reference evidence="2 3" key="1">
    <citation type="submission" date="2024-07" db="EMBL/GenBank/DDBJ databases">
        <authorList>
            <person name="Dulla G.F.J."/>
            <person name="Delorm J.G."/>
        </authorList>
    </citation>
    <scope>NUCLEOTIDE SEQUENCE [LARGE SCALE GENOMIC DNA]</scope>
    <source>
        <strain evidence="2 3">JGD 233</strain>
    </source>
</reference>
<evidence type="ECO:0000313" key="2">
    <source>
        <dbReference type="EMBL" id="MEW5291293.1"/>
    </source>
</evidence>